<sequence length="354" mass="37075">MTDLGKVDRAFFDEYIYPNLGADRDDVAIGPTHGVDFGLLEIGDRAVSIATDPVSLLPGLGFDRAGRFALDFVLADVAVSGLAPSHLAISFTLPPEMTDEEFAAVWRSMHEEAEDLGVSVVTGHTARYAGCEFPWVGGATALGVGDPSDVVRPDGARVGDDVLVTKGPAVEATGLLTNLFPDQFDLPPETLEAARSRLDDAECVRDAMTASAAGEVHAMHDATECGVFGALNEVADGAGVRFDVSLEEIPVRPGVRETCEYLGIDPWAATTGGTLVIAVDPEDTDAVVSALESEGTPVGVAEGTSAARQTTSVGVAGRVSEGSGVYADGERIEHPDVDPSWAAYDELSRRAENE</sequence>
<comment type="caution">
    <text evidence="5">The sequence shown here is derived from an EMBL/GenBank/DDBJ whole genome shotgun (WGS) entry which is preliminary data.</text>
</comment>
<gene>
    <name evidence="5" type="ORF">ACFQEV_05715</name>
</gene>
<evidence type="ECO:0000313" key="5">
    <source>
        <dbReference type="EMBL" id="MFC6824493.1"/>
    </source>
</evidence>
<evidence type="ECO:0000313" key="6">
    <source>
        <dbReference type="Proteomes" id="UP001596408"/>
    </source>
</evidence>
<dbReference type="Gene3D" id="3.30.1330.10">
    <property type="entry name" value="PurM-like, N-terminal domain"/>
    <property type="match status" value="1"/>
</dbReference>
<evidence type="ECO:0000256" key="2">
    <source>
        <dbReference type="SAM" id="MobiDB-lite"/>
    </source>
</evidence>
<evidence type="ECO:0000256" key="1">
    <source>
        <dbReference type="ARBA" id="ARBA00006243"/>
    </source>
</evidence>
<name>A0ABD5U0G3_9EURY</name>
<feature type="region of interest" description="Disordered" evidence="2">
    <location>
        <begin position="329"/>
        <end position="354"/>
    </location>
</feature>
<dbReference type="PANTHER" id="PTHR30303">
    <property type="entry name" value="HYDROGENASE ISOENZYMES FORMATION PROTEIN HYPE"/>
    <property type="match status" value="1"/>
</dbReference>
<feature type="domain" description="PurM-like C-terminal" evidence="4">
    <location>
        <begin position="157"/>
        <end position="298"/>
    </location>
</feature>
<evidence type="ECO:0000259" key="3">
    <source>
        <dbReference type="Pfam" id="PF00586"/>
    </source>
</evidence>
<dbReference type="InterPro" id="IPR016188">
    <property type="entry name" value="PurM-like_N"/>
</dbReference>
<dbReference type="Proteomes" id="UP001596408">
    <property type="component" value="Unassembled WGS sequence"/>
</dbReference>
<reference evidence="5 6" key="1">
    <citation type="journal article" date="2019" name="Int. J. Syst. Evol. Microbiol.">
        <title>The Global Catalogue of Microorganisms (GCM) 10K type strain sequencing project: providing services to taxonomists for standard genome sequencing and annotation.</title>
        <authorList>
            <consortium name="The Broad Institute Genomics Platform"/>
            <consortium name="The Broad Institute Genome Sequencing Center for Infectious Disease"/>
            <person name="Wu L."/>
            <person name="Ma J."/>
        </authorList>
    </citation>
    <scope>NUCLEOTIDE SEQUENCE [LARGE SCALE GENOMIC DNA]</scope>
    <source>
        <strain evidence="5 6">YIM 94188</strain>
    </source>
</reference>
<dbReference type="InterPro" id="IPR011854">
    <property type="entry name" value="HypE"/>
</dbReference>
<dbReference type="InterPro" id="IPR036921">
    <property type="entry name" value="PurM-like_N_sf"/>
</dbReference>
<dbReference type="InterPro" id="IPR010918">
    <property type="entry name" value="PurM-like_C_dom"/>
</dbReference>
<dbReference type="InterPro" id="IPR036676">
    <property type="entry name" value="PurM-like_C_sf"/>
</dbReference>
<dbReference type="PIRSF" id="PIRSF005644">
    <property type="entry name" value="Hdrgns_mtr_HypE"/>
    <property type="match status" value="1"/>
</dbReference>
<protein>
    <submittedName>
        <fullName evidence="5">AIR synthase family protein</fullName>
    </submittedName>
</protein>
<keyword evidence="6" id="KW-1185">Reference proteome</keyword>
<organism evidence="5 6">
    <name type="scientific">Halopelagius fulvigenes</name>
    <dbReference type="NCBI Taxonomy" id="1198324"/>
    <lineage>
        <taxon>Archaea</taxon>
        <taxon>Methanobacteriati</taxon>
        <taxon>Methanobacteriota</taxon>
        <taxon>Stenosarchaea group</taxon>
        <taxon>Halobacteria</taxon>
        <taxon>Halobacteriales</taxon>
        <taxon>Haloferacaceae</taxon>
    </lineage>
</organism>
<proteinExistence type="inferred from homology"/>
<dbReference type="RefSeq" id="WP_379693494.1">
    <property type="nucleotide sequence ID" value="NZ_JBHSXH010000009.1"/>
</dbReference>
<dbReference type="SUPFAM" id="SSF55326">
    <property type="entry name" value="PurM N-terminal domain-like"/>
    <property type="match status" value="1"/>
</dbReference>
<accession>A0ABD5U0G3</accession>
<dbReference type="CDD" id="cd06061">
    <property type="entry name" value="PurM-like1"/>
    <property type="match status" value="1"/>
</dbReference>
<comment type="similarity">
    <text evidence="1">Belongs to the HypE family.</text>
</comment>
<dbReference type="SUPFAM" id="SSF56042">
    <property type="entry name" value="PurM C-terminal domain-like"/>
    <property type="match status" value="1"/>
</dbReference>
<dbReference type="Pfam" id="PF00586">
    <property type="entry name" value="AIRS"/>
    <property type="match status" value="1"/>
</dbReference>
<feature type="domain" description="PurM-like N-terminal" evidence="3">
    <location>
        <begin position="36"/>
        <end position="129"/>
    </location>
</feature>
<dbReference type="PANTHER" id="PTHR30303:SF4">
    <property type="entry name" value="HYDROGENASE EXPRESSION_FORMATION PROTEIN HYPE"/>
    <property type="match status" value="1"/>
</dbReference>
<dbReference type="EMBL" id="JBHSXH010000009">
    <property type="protein sequence ID" value="MFC6824493.1"/>
    <property type="molecule type" value="Genomic_DNA"/>
</dbReference>
<dbReference type="Gene3D" id="3.90.650.10">
    <property type="entry name" value="PurM-like C-terminal domain"/>
    <property type="match status" value="1"/>
</dbReference>
<dbReference type="Pfam" id="PF02769">
    <property type="entry name" value="AIRS_C"/>
    <property type="match status" value="1"/>
</dbReference>
<dbReference type="AlphaFoldDB" id="A0ABD5U0G3"/>
<evidence type="ECO:0000259" key="4">
    <source>
        <dbReference type="Pfam" id="PF02769"/>
    </source>
</evidence>